<reference evidence="2" key="1">
    <citation type="journal article" date="2019" name="Sci. Rep.">
        <title>Draft genome of Tanacetum cinerariifolium, the natural source of mosquito coil.</title>
        <authorList>
            <person name="Yamashiro T."/>
            <person name="Shiraishi A."/>
            <person name="Satake H."/>
            <person name="Nakayama K."/>
        </authorList>
    </citation>
    <scope>NUCLEOTIDE SEQUENCE</scope>
</reference>
<feature type="region of interest" description="Disordered" evidence="1">
    <location>
        <begin position="92"/>
        <end position="113"/>
    </location>
</feature>
<evidence type="ECO:0000313" key="2">
    <source>
        <dbReference type="EMBL" id="GEU36821.1"/>
    </source>
</evidence>
<accession>A0A6L2JIF2</accession>
<dbReference type="EMBL" id="BKCJ010000854">
    <property type="protein sequence ID" value="GEU36821.1"/>
    <property type="molecule type" value="Genomic_DNA"/>
</dbReference>
<organism evidence="2">
    <name type="scientific">Tanacetum cinerariifolium</name>
    <name type="common">Dalmatian daisy</name>
    <name type="synonym">Chrysanthemum cinerariifolium</name>
    <dbReference type="NCBI Taxonomy" id="118510"/>
    <lineage>
        <taxon>Eukaryota</taxon>
        <taxon>Viridiplantae</taxon>
        <taxon>Streptophyta</taxon>
        <taxon>Embryophyta</taxon>
        <taxon>Tracheophyta</taxon>
        <taxon>Spermatophyta</taxon>
        <taxon>Magnoliopsida</taxon>
        <taxon>eudicotyledons</taxon>
        <taxon>Gunneridae</taxon>
        <taxon>Pentapetalae</taxon>
        <taxon>asterids</taxon>
        <taxon>campanulids</taxon>
        <taxon>Asterales</taxon>
        <taxon>Asteraceae</taxon>
        <taxon>Asteroideae</taxon>
        <taxon>Anthemideae</taxon>
        <taxon>Anthemidinae</taxon>
        <taxon>Tanacetum</taxon>
    </lineage>
</organism>
<feature type="compositionally biased region" description="Polar residues" evidence="1">
    <location>
        <begin position="92"/>
        <end position="104"/>
    </location>
</feature>
<comment type="caution">
    <text evidence="2">The sequence shown here is derived from an EMBL/GenBank/DDBJ whole genome shotgun (WGS) entry which is preliminary data.</text>
</comment>
<evidence type="ECO:0008006" key="3">
    <source>
        <dbReference type="Google" id="ProtNLM"/>
    </source>
</evidence>
<name>A0A6L2JIF2_TANCI</name>
<proteinExistence type="predicted"/>
<evidence type="ECO:0000256" key="1">
    <source>
        <dbReference type="SAM" id="MobiDB-lite"/>
    </source>
</evidence>
<gene>
    <name evidence="2" type="ORF">Tci_008799</name>
</gene>
<feature type="region of interest" description="Disordered" evidence="1">
    <location>
        <begin position="1"/>
        <end position="24"/>
    </location>
</feature>
<feature type="region of interest" description="Disordered" evidence="1">
    <location>
        <begin position="397"/>
        <end position="416"/>
    </location>
</feature>
<sequence length="595" mass="67079">MVVGQRKPEVQWSVDERKAEDARSSQEYLNDLKEEYQARALLAKSKRLFKKGSQRFSCVKATEDTQCHKRGRNGHFGRDYFSKTLVPSFPLPNQNKIQPRLTSSSHHKTESKDFEAKYNKVKAKLALLKDVSSNDNEVMEVKALMALAEEERVSVNKECVRNREWVQISIRKRVMGVDQITKDPSSSGHKDLVFIKSSVYNTKASIPSVERPWLSEAEVAVIDSSETEYDSTDDSSVCSTSFPPLEKPCDVEPDNLSRKKDQSKKSSTSLKRCEVCGSSIHTTTNHYAIEWLKRDEALQAKKAEDQKGTMLTNTNISKTPTKRVLGVNTFRKAVGAHYLSHSSDYVDPPSIDIVRPWFSTTRYGEELFTKGTLKKTSVIIYFESASGYDALADSTVEADPKTSAPNDSFHPQQGKDEGTKNYSLDHIFVDSGPNVLVDKTKSVSDGLETVLTTLETGTNNAPKPIEEIKYREIKLEDLAKLVPNVKANSKDLDFLEYNHIIMVDDSEEDEEEDKNKEFHSTINEETKDISASTPSFPSSLPTELKELPSKFKEIIDEVKLLKTQVHGLEIKVLRDLKELLTKLKEFTTTVTSLIS</sequence>
<feature type="region of interest" description="Disordered" evidence="1">
    <location>
        <begin position="225"/>
        <end position="244"/>
    </location>
</feature>
<protein>
    <recommendedName>
        <fullName evidence="3">Retrovirus-related Pol polyprotein from transposon TNT 1-94</fullName>
    </recommendedName>
</protein>
<dbReference type="AlphaFoldDB" id="A0A6L2JIF2"/>